<name>A0A3M7KQD0_AUXPR</name>
<feature type="compositionally biased region" description="Polar residues" evidence="2">
    <location>
        <begin position="44"/>
        <end position="56"/>
    </location>
</feature>
<keyword evidence="1" id="KW-0175">Coiled coil</keyword>
<feature type="compositionally biased region" description="Low complexity" evidence="2">
    <location>
        <begin position="849"/>
        <end position="863"/>
    </location>
</feature>
<dbReference type="EMBL" id="QOKY01000202">
    <property type="protein sequence ID" value="RMZ52741.1"/>
    <property type="molecule type" value="Genomic_DNA"/>
</dbReference>
<feature type="region of interest" description="Disordered" evidence="2">
    <location>
        <begin position="959"/>
        <end position="993"/>
    </location>
</feature>
<feature type="region of interest" description="Disordered" evidence="2">
    <location>
        <begin position="262"/>
        <end position="333"/>
    </location>
</feature>
<feature type="coiled-coil region" evidence="1">
    <location>
        <begin position="645"/>
        <end position="714"/>
    </location>
</feature>
<feature type="region of interest" description="Disordered" evidence="2">
    <location>
        <begin position="841"/>
        <end position="863"/>
    </location>
</feature>
<comment type="caution">
    <text evidence="3">The sequence shown here is derived from an EMBL/GenBank/DDBJ whole genome shotgun (WGS) entry which is preliminary data.</text>
</comment>
<feature type="compositionally biased region" description="Basic and acidic residues" evidence="2">
    <location>
        <begin position="976"/>
        <end position="993"/>
    </location>
</feature>
<evidence type="ECO:0000256" key="1">
    <source>
        <dbReference type="SAM" id="Coils"/>
    </source>
</evidence>
<feature type="region of interest" description="Disordered" evidence="2">
    <location>
        <begin position="44"/>
        <end position="86"/>
    </location>
</feature>
<reference evidence="4" key="1">
    <citation type="journal article" date="2018" name="Algal Res.">
        <title>Characterization of plant carbon substrate utilization by Auxenochlorella protothecoides.</title>
        <authorList>
            <person name="Vogler B.W."/>
            <person name="Starkenburg S.R."/>
            <person name="Sudasinghe N."/>
            <person name="Schambach J.Y."/>
            <person name="Rollin J.A."/>
            <person name="Pattathil S."/>
            <person name="Barry A.N."/>
        </authorList>
    </citation>
    <scope>NUCLEOTIDE SEQUENCE [LARGE SCALE GENOMIC DNA]</scope>
    <source>
        <strain evidence="4">UTEX 25</strain>
    </source>
</reference>
<feature type="non-terminal residue" evidence="3">
    <location>
        <position position="1"/>
    </location>
</feature>
<feature type="coiled-coil region" evidence="1">
    <location>
        <begin position="104"/>
        <end position="189"/>
    </location>
</feature>
<protein>
    <submittedName>
        <fullName evidence="3">Uncharacterized protein</fullName>
    </submittedName>
</protein>
<organism evidence="3 4">
    <name type="scientific">Auxenochlorella protothecoides</name>
    <name type="common">Green microalga</name>
    <name type="synonym">Chlorella protothecoides</name>
    <dbReference type="NCBI Taxonomy" id="3075"/>
    <lineage>
        <taxon>Eukaryota</taxon>
        <taxon>Viridiplantae</taxon>
        <taxon>Chlorophyta</taxon>
        <taxon>core chlorophytes</taxon>
        <taxon>Trebouxiophyceae</taxon>
        <taxon>Chlorellales</taxon>
        <taxon>Chlorellaceae</taxon>
        <taxon>Auxenochlorella</taxon>
    </lineage>
</organism>
<sequence length="1046" mass="109256">FASWSEAWIAESLDVEESTLSQLARAVRYGVRVSFRVPEEQLDPNASESAVWNSSPPKAGVQPSVAHSQEALPGSRGPSPPCPDVSSWGAESVQVLLQERTIELELERARRQALQQALLEAEERARLLAQDREQLADRHRAELEDLAAACDAELAEARGLHCREVAELAAAYEAQLEGTQDQVAMLEDRLNVTQYGGTPMGHPNIQTRSDRGSPTNAMEAPVRDLFDSPMKGVCGTAQAGDAFCGMPPPLAAQPSLVSAASQQAVTADSCPWDSSSSDEDGAPAPHRSSPEIEVGAPRHVHGAPTGGVEGSTSLHQAQQGTLAARPAPVPGTAAVEERHLRSEIAALNRKLERGGESLCKATHAIRVLHFKLQRERQSVARLQADKCMLQSRLLAALGEAVEAEGGLAGHGPPTSKQLQDSDTLPPEIDDQEADAVRGLEAGLAEMARRLAAAEGAARGELAGVQARTSELQAALEAARADVALAADLQGGLRGGDRGADVAILKRTVAALTSLRKRAGDDAARLATLKGAAGEAEALRKASGARERELGDCREARRVAEAACAAAEARALRLEGAAAALRLLAQAHGYVFEEAVDAGAATCAEGPGRYASSEDAELCPLKSAVRHLDRALAAALAGRCEAETEREASRRALAAAERKLAEARAEAEGLRGRAAESSAAAAAAGADMALLEAQAGTLRRELEFLGLQLADAREEGEAGASRAAAEALERAAHQQVVVGLDRCVCLAGALAAAAGDEPRARDAAPEPTTLGPAPAAAAEAALLRAVCRLALAVTMDQVGGSRDAAQVVAELQPGIRAQEELLAAMGLDRVWQALVGLAGRKTPARSGCRSGTPPATPCSAPSASGWRALSQPPLESLALLAADVAWVLGEHPASLAAAGREGAPDPETTVAVLIEAVRSLMQRHRGVLRLLRGQGRVNDRNLADSASQAVSIGRHACTAGADQCRSPPARPSSHRGLVRERRGRRERERPAGLDAHSHVKQGLDRLIRAAGGPAWDDAALGSGIESEEEECIPLRTRFATPPAQALT</sequence>
<feature type="compositionally biased region" description="Polar residues" evidence="2">
    <location>
        <begin position="204"/>
        <end position="216"/>
    </location>
</feature>
<feature type="region of interest" description="Disordered" evidence="2">
    <location>
        <begin position="195"/>
        <end position="217"/>
    </location>
</feature>
<accession>A0A3M7KQD0</accession>
<gene>
    <name evidence="3" type="ORF">APUTEX25_000860</name>
</gene>
<evidence type="ECO:0000256" key="2">
    <source>
        <dbReference type="SAM" id="MobiDB-lite"/>
    </source>
</evidence>
<feature type="compositionally biased region" description="Polar residues" evidence="2">
    <location>
        <begin position="310"/>
        <end position="321"/>
    </location>
</feature>
<dbReference type="AlphaFoldDB" id="A0A3M7KQD0"/>
<dbReference type="Proteomes" id="UP000279271">
    <property type="component" value="Unassembled WGS sequence"/>
</dbReference>
<evidence type="ECO:0000313" key="4">
    <source>
        <dbReference type="Proteomes" id="UP000279271"/>
    </source>
</evidence>
<proteinExistence type="predicted"/>
<evidence type="ECO:0000313" key="3">
    <source>
        <dbReference type="EMBL" id="RMZ52741.1"/>
    </source>
</evidence>
<feature type="region of interest" description="Disordered" evidence="2">
    <location>
        <begin position="404"/>
        <end position="428"/>
    </location>
</feature>